<keyword evidence="2" id="KW-0812">Transmembrane</keyword>
<evidence type="ECO:0000256" key="2">
    <source>
        <dbReference type="SAM" id="Phobius"/>
    </source>
</evidence>
<feature type="transmembrane region" description="Helical" evidence="2">
    <location>
        <begin position="31"/>
        <end position="53"/>
    </location>
</feature>
<keyword evidence="2" id="KW-0472">Membrane</keyword>
<feature type="region of interest" description="Disordered" evidence="1">
    <location>
        <begin position="1"/>
        <end position="26"/>
    </location>
</feature>
<evidence type="ECO:0000313" key="3">
    <source>
        <dbReference type="EMBL" id="SEQ14165.1"/>
    </source>
</evidence>
<gene>
    <name evidence="3" type="ORF">SAMN05216481_104159</name>
</gene>
<proteinExistence type="predicted"/>
<accession>A0A1H9DKZ9</accession>
<sequence>MREGADDLSCEEDRMPAHRATRERTEARGRASWPSLVLFTALAFAAALNLSIWQAQT</sequence>
<keyword evidence="4" id="KW-1185">Reference proteome</keyword>
<dbReference type="AlphaFoldDB" id="A0A1H9DKZ9"/>
<keyword evidence="2" id="KW-1133">Transmembrane helix</keyword>
<evidence type="ECO:0000313" key="4">
    <source>
        <dbReference type="Proteomes" id="UP000199055"/>
    </source>
</evidence>
<organism evidence="3 4">
    <name type="scientific">Streptomyces radiopugnans</name>
    <dbReference type="NCBI Taxonomy" id="403935"/>
    <lineage>
        <taxon>Bacteria</taxon>
        <taxon>Bacillati</taxon>
        <taxon>Actinomycetota</taxon>
        <taxon>Actinomycetes</taxon>
        <taxon>Kitasatosporales</taxon>
        <taxon>Streptomycetaceae</taxon>
        <taxon>Streptomyces</taxon>
    </lineage>
</organism>
<reference evidence="3 4" key="1">
    <citation type="submission" date="2016-10" db="EMBL/GenBank/DDBJ databases">
        <authorList>
            <person name="de Groot N.N."/>
        </authorList>
    </citation>
    <scope>NUCLEOTIDE SEQUENCE [LARGE SCALE GENOMIC DNA]</scope>
    <source>
        <strain evidence="3 4">CGMCC 4.3519</strain>
    </source>
</reference>
<dbReference type="Proteomes" id="UP000199055">
    <property type="component" value="Unassembled WGS sequence"/>
</dbReference>
<name>A0A1H9DKZ9_9ACTN</name>
<dbReference type="EMBL" id="FOET01000004">
    <property type="protein sequence ID" value="SEQ14165.1"/>
    <property type="molecule type" value="Genomic_DNA"/>
</dbReference>
<evidence type="ECO:0000256" key="1">
    <source>
        <dbReference type="SAM" id="MobiDB-lite"/>
    </source>
</evidence>
<protein>
    <submittedName>
        <fullName evidence="3">Uncharacterized protein</fullName>
    </submittedName>
</protein>